<dbReference type="InterPro" id="IPR008581">
    <property type="entry name" value="DUF863_pln"/>
</dbReference>
<feature type="compositionally biased region" description="Polar residues" evidence="1">
    <location>
        <begin position="289"/>
        <end position="321"/>
    </location>
</feature>
<reference evidence="2" key="1">
    <citation type="journal article" date="2019" name="Sci. Rep.">
        <title>Draft genome of Tanacetum cinerariifolium, the natural source of mosquito coil.</title>
        <authorList>
            <person name="Yamashiro T."/>
            <person name="Shiraishi A."/>
            <person name="Satake H."/>
            <person name="Nakayama K."/>
        </authorList>
    </citation>
    <scope>NUCLEOTIDE SEQUENCE</scope>
</reference>
<protein>
    <submittedName>
        <fullName evidence="2">Uncharacterized protein</fullName>
    </submittedName>
</protein>
<evidence type="ECO:0000313" key="2">
    <source>
        <dbReference type="EMBL" id="GEY84261.1"/>
    </source>
</evidence>
<proteinExistence type="predicted"/>
<feature type="region of interest" description="Disordered" evidence="1">
    <location>
        <begin position="210"/>
        <end position="237"/>
    </location>
</feature>
<feature type="region of interest" description="Disordered" evidence="1">
    <location>
        <begin position="251"/>
        <end position="270"/>
    </location>
</feature>
<comment type="caution">
    <text evidence="2">The sequence shown here is derived from an EMBL/GenBank/DDBJ whole genome shotgun (WGS) entry which is preliminary data.</text>
</comment>
<dbReference type="PANTHER" id="PTHR33167">
    <property type="entry name" value="TRANSCRIPTION FACTOR, PUTATIVE (DUF863)-RELATED"/>
    <property type="match status" value="1"/>
</dbReference>
<dbReference type="PANTHER" id="PTHR33167:SF29">
    <property type="entry name" value="T28K15.14 PROTEIN"/>
    <property type="match status" value="1"/>
</dbReference>
<organism evidence="2">
    <name type="scientific">Tanacetum cinerariifolium</name>
    <name type="common">Dalmatian daisy</name>
    <name type="synonym">Chrysanthemum cinerariifolium</name>
    <dbReference type="NCBI Taxonomy" id="118510"/>
    <lineage>
        <taxon>Eukaryota</taxon>
        <taxon>Viridiplantae</taxon>
        <taxon>Streptophyta</taxon>
        <taxon>Embryophyta</taxon>
        <taxon>Tracheophyta</taxon>
        <taxon>Spermatophyta</taxon>
        <taxon>Magnoliopsida</taxon>
        <taxon>eudicotyledons</taxon>
        <taxon>Gunneridae</taxon>
        <taxon>Pentapetalae</taxon>
        <taxon>asterids</taxon>
        <taxon>campanulids</taxon>
        <taxon>Asterales</taxon>
        <taxon>Asteraceae</taxon>
        <taxon>Asteroideae</taxon>
        <taxon>Anthemideae</taxon>
        <taxon>Anthemidinae</taxon>
        <taxon>Tanacetum</taxon>
    </lineage>
</organism>
<accession>A0A699HXV9</accession>
<dbReference type="AlphaFoldDB" id="A0A699HXV9"/>
<feature type="compositionally biased region" description="Polar residues" evidence="1">
    <location>
        <begin position="226"/>
        <end position="237"/>
    </location>
</feature>
<name>A0A699HXV9_TANCI</name>
<feature type="region of interest" description="Disordered" evidence="1">
    <location>
        <begin position="289"/>
        <end position="324"/>
    </location>
</feature>
<dbReference type="EMBL" id="BKCJ010214972">
    <property type="protein sequence ID" value="GEY84261.1"/>
    <property type="molecule type" value="Genomic_DNA"/>
</dbReference>
<sequence>MLLVKEHELDQLYGVQKSLMMSGSKYLRRELFPMKRTFEECQLVGSSRSLLDQDFGSVYQHRQLDLRPLTGNFCNDDGLDVEDAKLSLGIRTSTNKRSRTSEKLCKNKIMYSSSHDTVDLGESTVTGWNENACRIFSLEKSSQSSADYLNKVVNLQQDHLKIDPSCKKKESLVNDGMCQELSSITQGSNGLHDVKPKVLLDFDLNEPLPDEYSFHSNEPLGPYPSSDGSSSEACSQITTPVTFKSQTEASTINLESHPEPSSDLTEEEEMHISDDLNIAAQKAALSLVSISQQRPSTSHQDSETELGSNETEKNSNGNTNEPFKRTCSIDSYEALCLKLEPSNVDEDCATSKAYEIKEFDEKKSGIKLKRGRRQKDFQRDILPTLSSLTRREILEDINLFEGVLRSREYQKYNKAKTGKGENWFTPVKSKRSRANYAGSNKRRVIK</sequence>
<evidence type="ECO:0000256" key="1">
    <source>
        <dbReference type="SAM" id="MobiDB-lite"/>
    </source>
</evidence>
<dbReference type="Pfam" id="PF05904">
    <property type="entry name" value="DUF863"/>
    <property type="match status" value="1"/>
</dbReference>
<gene>
    <name evidence="2" type="ORF">Tci_456235</name>
</gene>